<accession>A0A358E308</accession>
<dbReference type="Pfam" id="PF03692">
    <property type="entry name" value="CxxCxxCC"/>
    <property type="match status" value="1"/>
</dbReference>
<reference evidence="1 2" key="1">
    <citation type="journal article" date="2018" name="Nat. Biotechnol.">
        <title>A standardized bacterial taxonomy based on genome phylogeny substantially revises the tree of life.</title>
        <authorList>
            <person name="Parks D.H."/>
            <person name="Chuvochina M."/>
            <person name="Waite D.W."/>
            <person name="Rinke C."/>
            <person name="Skarshewski A."/>
            <person name="Chaumeil P.A."/>
            <person name="Hugenholtz P."/>
        </authorList>
    </citation>
    <scope>NUCLEOTIDE SEQUENCE [LARGE SCALE GENOMIC DNA]</scope>
    <source>
        <strain evidence="1">UBA11621</strain>
    </source>
</reference>
<dbReference type="InterPro" id="IPR005358">
    <property type="entry name" value="Puta_zinc/iron-chelating_dom"/>
</dbReference>
<name>A0A358E308_9ALTE</name>
<sequence length="189" mass="21644">MPNQDQIYEEANKVAKTNFKKFSDSLPVALSQKEAKIAKRLTKANMPVLKKLNRLYALMDDLSAHVEKFTPCAKGCNHCCTYPVTVSEIEIQNIENSSGIKRKPIILKQERSKFTPCPFLKDGACSIYDARPFVCRRHVTMTETNEWCKPDNAFEYSFPLLSFTEINRSYDLIRVESGRPLLVDIRGVF</sequence>
<dbReference type="EMBL" id="DONK01000231">
    <property type="protein sequence ID" value="HBU52542.1"/>
    <property type="molecule type" value="Genomic_DNA"/>
</dbReference>
<proteinExistence type="predicted"/>
<evidence type="ECO:0008006" key="3">
    <source>
        <dbReference type="Google" id="ProtNLM"/>
    </source>
</evidence>
<dbReference type="AlphaFoldDB" id="A0A358E308"/>
<dbReference type="Proteomes" id="UP000264779">
    <property type="component" value="Unassembled WGS sequence"/>
</dbReference>
<protein>
    <recommendedName>
        <fullName evidence="3">YkgJ family cysteine cluster protein</fullName>
    </recommendedName>
</protein>
<evidence type="ECO:0000313" key="2">
    <source>
        <dbReference type="Proteomes" id="UP000264779"/>
    </source>
</evidence>
<gene>
    <name evidence="1" type="ORF">DEB45_14925</name>
</gene>
<organism evidence="1 2">
    <name type="scientific">Alteromonas australica</name>
    <dbReference type="NCBI Taxonomy" id="589873"/>
    <lineage>
        <taxon>Bacteria</taxon>
        <taxon>Pseudomonadati</taxon>
        <taxon>Pseudomonadota</taxon>
        <taxon>Gammaproteobacteria</taxon>
        <taxon>Alteromonadales</taxon>
        <taxon>Alteromonadaceae</taxon>
        <taxon>Alteromonas/Salinimonas group</taxon>
        <taxon>Alteromonas</taxon>
    </lineage>
</organism>
<comment type="caution">
    <text evidence="1">The sequence shown here is derived from an EMBL/GenBank/DDBJ whole genome shotgun (WGS) entry which is preliminary data.</text>
</comment>
<evidence type="ECO:0000313" key="1">
    <source>
        <dbReference type="EMBL" id="HBU52542.1"/>
    </source>
</evidence>